<dbReference type="EMBL" id="UINC01185456">
    <property type="protein sequence ID" value="SVD97165.1"/>
    <property type="molecule type" value="Genomic_DNA"/>
</dbReference>
<reference evidence="4" key="1">
    <citation type="submission" date="2018-05" db="EMBL/GenBank/DDBJ databases">
        <authorList>
            <person name="Lanie J.A."/>
            <person name="Ng W.-L."/>
            <person name="Kazmierczak K.M."/>
            <person name="Andrzejewski T.M."/>
            <person name="Davidsen T.M."/>
            <person name="Wayne K.J."/>
            <person name="Tettelin H."/>
            <person name="Glass J.I."/>
            <person name="Rusch D."/>
            <person name="Podicherti R."/>
            <person name="Tsui H.-C.T."/>
            <person name="Winkler M.E."/>
        </authorList>
    </citation>
    <scope>NUCLEOTIDE SEQUENCE</scope>
</reference>
<evidence type="ECO:0000256" key="2">
    <source>
        <dbReference type="ARBA" id="ARBA00022695"/>
    </source>
</evidence>
<gene>
    <name evidence="4" type="ORF">METZ01_LOCUS450019</name>
</gene>
<organism evidence="4">
    <name type="scientific">marine metagenome</name>
    <dbReference type="NCBI Taxonomy" id="408172"/>
    <lineage>
        <taxon>unclassified sequences</taxon>
        <taxon>metagenomes</taxon>
        <taxon>ecological metagenomes</taxon>
    </lineage>
</organism>
<evidence type="ECO:0000259" key="3">
    <source>
        <dbReference type="Pfam" id="PF01467"/>
    </source>
</evidence>
<protein>
    <recommendedName>
        <fullName evidence="3">Cytidyltransferase-like domain-containing protein</fullName>
    </recommendedName>
</protein>
<dbReference type="GO" id="GO:0016779">
    <property type="term" value="F:nucleotidyltransferase activity"/>
    <property type="evidence" value="ECO:0007669"/>
    <property type="project" value="UniProtKB-KW"/>
</dbReference>
<dbReference type="InterPro" id="IPR004821">
    <property type="entry name" value="Cyt_trans-like"/>
</dbReference>
<dbReference type="InterPro" id="IPR014729">
    <property type="entry name" value="Rossmann-like_a/b/a_fold"/>
</dbReference>
<dbReference type="SUPFAM" id="SSF52374">
    <property type="entry name" value="Nucleotidylyl transferase"/>
    <property type="match status" value="1"/>
</dbReference>
<dbReference type="Gene3D" id="3.40.50.620">
    <property type="entry name" value="HUPs"/>
    <property type="match status" value="1"/>
</dbReference>
<keyword evidence="2" id="KW-0548">Nucleotidyltransferase</keyword>
<dbReference type="AlphaFoldDB" id="A0A382ZQ07"/>
<dbReference type="PANTHER" id="PTHR43793:SF1">
    <property type="entry name" value="FAD SYNTHASE"/>
    <property type="match status" value="1"/>
</dbReference>
<keyword evidence="1" id="KW-0808">Transferase</keyword>
<evidence type="ECO:0000256" key="1">
    <source>
        <dbReference type="ARBA" id="ARBA00022679"/>
    </source>
</evidence>
<dbReference type="PANTHER" id="PTHR43793">
    <property type="entry name" value="FAD SYNTHASE"/>
    <property type="match status" value="1"/>
</dbReference>
<sequence>MKKIILITGGFDPLHSGHIAYFKSAKRLGDELRVGLNSDDWLVRKKGRPFMSLNERKTIIENLIMVDQAFSFNDNDDTANDAISLVIKNSSKEDKIIFANGGDRNKTNIPEIDKFRNNKNIKFVFGIGGEDKKNSSSWILEDWKNLKTSRSWGWYRVFHEIE</sequence>
<proteinExistence type="predicted"/>
<name>A0A382ZQ07_9ZZZZ</name>
<dbReference type="InterPro" id="IPR050385">
    <property type="entry name" value="Archaeal_FAD_synthase"/>
</dbReference>
<dbReference type="Pfam" id="PF01467">
    <property type="entry name" value="CTP_transf_like"/>
    <property type="match status" value="1"/>
</dbReference>
<accession>A0A382ZQ07</accession>
<feature type="domain" description="Cytidyltransferase-like" evidence="3">
    <location>
        <begin position="7"/>
        <end position="104"/>
    </location>
</feature>
<feature type="non-terminal residue" evidence="4">
    <location>
        <position position="162"/>
    </location>
</feature>
<evidence type="ECO:0000313" key="4">
    <source>
        <dbReference type="EMBL" id="SVD97165.1"/>
    </source>
</evidence>
<dbReference type="NCBIfam" id="TIGR00125">
    <property type="entry name" value="cyt_tran_rel"/>
    <property type="match status" value="1"/>
</dbReference>